<evidence type="ECO:0000313" key="3">
    <source>
        <dbReference type="EMBL" id="EKX72556.1"/>
    </source>
</evidence>
<name>L1LB50_THEEQ</name>
<feature type="chain" id="PRO_5003953103" evidence="2">
    <location>
        <begin position="19"/>
        <end position="262"/>
    </location>
</feature>
<dbReference type="KEGG" id="beq:BEWA_050240"/>
<feature type="compositionally biased region" description="Low complexity" evidence="1">
    <location>
        <begin position="234"/>
        <end position="244"/>
    </location>
</feature>
<evidence type="ECO:0000313" key="4">
    <source>
        <dbReference type="Proteomes" id="UP000031512"/>
    </source>
</evidence>
<sequence>MRLITVLWIVCAFRLGSAGLVDTVIDCFGSCIGCVSGSDLNLSLDITKARNTEKVLVYSEIEMKCQHRKFQPIDTVAVTQVRYGNHLLWKAMPGAKCVLVNTYFNELGHTLVRLDSERGDISRSVFVQKTNNDWNEVNEQVFRDQLCAMRGRDREPRRRNEYMDEGSWARDDELHLDDQEDEEDSSGRLGTTASSRPARRTRRIVVDMKIDITADVEEALGESLGARNVRRRGSTSSVDSYVSTRSRRSSSDSIVVNTRRSR</sequence>
<feature type="signal peptide" evidence="2">
    <location>
        <begin position="1"/>
        <end position="18"/>
    </location>
</feature>
<accession>L1LB50</accession>
<dbReference type="EMBL" id="ACOU01000007">
    <property type="protein sequence ID" value="EKX72556.1"/>
    <property type="molecule type" value="Genomic_DNA"/>
</dbReference>
<keyword evidence="4" id="KW-1185">Reference proteome</keyword>
<dbReference type="RefSeq" id="XP_004832008.1">
    <property type="nucleotide sequence ID" value="XM_004831951.1"/>
</dbReference>
<dbReference type="GeneID" id="15805100"/>
<feature type="region of interest" description="Disordered" evidence="1">
    <location>
        <begin position="155"/>
        <end position="200"/>
    </location>
</feature>
<dbReference type="AlphaFoldDB" id="L1LB50"/>
<comment type="caution">
    <text evidence="3">The sequence shown here is derived from an EMBL/GenBank/DDBJ whole genome shotgun (WGS) entry which is preliminary data.</text>
</comment>
<reference evidence="3 4" key="1">
    <citation type="journal article" date="2012" name="BMC Genomics">
        <title>Comparative genomic analysis and phylogenetic position of Theileria equi.</title>
        <authorList>
            <person name="Kappmeyer L.S."/>
            <person name="Thiagarajan M."/>
            <person name="Herndon D.R."/>
            <person name="Ramsay J.D."/>
            <person name="Caler E."/>
            <person name="Djikeng A."/>
            <person name="Gillespie J.J."/>
            <person name="Lau A.O."/>
            <person name="Roalson E.H."/>
            <person name="Silva J.C."/>
            <person name="Silva M.G."/>
            <person name="Suarez C.E."/>
            <person name="Ueti M.W."/>
            <person name="Nene V.M."/>
            <person name="Mealey R.H."/>
            <person name="Knowles D.P."/>
            <person name="Brayton K.A."/>
        </authorList>
    </citation>
    <scope>NUCLEOTIDE SEQUENCE [LARGE SCALE GENOMIC DNA]</scope>
    <source>
        <strain evidence="3 4">WA</strain>
    </source>
</reference>
<feature type="region of interest" description="Disordered" evidence="1">
    <location>
        <begin position="229"/>
        <end position="262"/>
    </location>
</feature>
<dbReference type="Proteomes" id="UP000031512">
    <property type="component" value="Unassembled WGS sequence"/>
</dbReference>
<evidence type="ECO:0000256" key="1">
    <source>
        <dbReference type="SAM" id="MobiDB-lite"/>
    </source>
</evidence>
<proteinExistence type="predicted"/>
<gene>
    <name evidence="3" type="ORF">BEWA_050240</name>
</gene>
<keyword evidence="2" id="KW-0732">Signal</keyword>
<evidence type="ECO:0000256" key="2">
    <source>
        <dbReference type="SAM" id="SignalP"/>
    </source>
</evidence>
<feature type="compositionally biased region" description="Basic and acidic residues" evidence="1">
    <location>
        <begin position="155"/>
        <end position="177"/>
    </location>
</feature>
<dbReference type="VEuPathDB" id="PiroplasmaDB:BEWA_050240"/>
<organism evidence="3 4">
    <name type="scientific">Theileria equi strain WA</name>
    <dbReference type="NCBI Taxonomy" id="1537102"/>
    <lineage>
        <taxon>Eukaryota</taxon>
        <taxon>Sar</taxon>
        <taxon>Alveolata</taxon>
        <taxon>Apicomplexa</taxon>
        <taxon>Aconoidasida</taxon>
        <taxon>Piroplasmida</taxon>
        <taxon>Theileriidae</taxon>
        <taxon>Theileria</taxon>
    </lineage>
</organism>
<protein>
    <submittedName>
        <fullName evidence="3">Signal peptide containing protein</fullName>
    </submittedName>
</protein>